<feature type="repeat" description="ANK" evidence="3">
    <location>
        <begin position="55"/>
        <end position="87"/>
    </location>
</feature>
<evidence type="ECO:0000256" key="2">
    <source>
        <dbReference type="ARBA" id="ARBA00023043"/>
    </source>
</evidence>
<accession>A0AAD8E3Q1</accession>
<dbReference type="SMART" id="SM00969">
    <property type="entry name" value="SOCS_box"/>
    <property type="match status" value="1"/>
</dbReference>
<protein>
    <recommendedName>
        <fullName evidence="4">SOCS box domain-containing protein</fullName>
    </recommendedName>
</protein>
<feature type="domain" description="SOCS box" evidence="4">
    <location>
        <begin position="346"/>
        <end position="397"/>
    </location>
</feature>
<feature type="repeat" description="ANK" evidence="3">
    <location>
        <begin position="1"/>
        <end position="21"/>
    </location>
</feature>
<dbReference type="Proteomes" id="UP001233999">
    <property type="component" value="Unassembled WGS sequence"/>
</dbReference>
<dbReference type="Pfam" id="PF07525">
    <property type="entry name" value="SOCS_box"/>
    <property type="match status" value="1"/>
</dbReference>
<organism evidence="5 6">
    <name type="scientific">Diploptera punctata</name>
    <name type="common">Pacific beetle cockroach</name>
    <dbReference type="NCBI Taxonomy" id="6984"/>
    <lineage>
        <taxon>Eukaryota</taxon>
        <taxon>Metazoa</taxon>
        <taxon>Ecdysozoa</taxon>
        <taxon>Arthropoda</taxon>
        <taxon>Hexapoda</taxon>
        <taxon>Insecta</taxon>
        <taxon>Pterygota</taxon>
        <taxon>Neoptera</taxon>
        <taxon>Polyneoptera</taxon>
        <taxon>Dictyoptera</taxon>
        <taxon>Blattodea</taxon>
        <taxon>Blaberoidea</taxon>
        <taxon>Blaberidae</taxon>
        <taxon>Diplopterinae</taxon>
        <taxon>Diploptera</taxon>
    </lineage>
</organism>
<proteinExistence type="predicted"/>
<dbReference type="InterPro" id="IPR036036">
    <property type="entry name" value="SOCS_box-like_dom_sf"/>
</dbReference>
<reference evidence="5" key="1">
    <citation type="journal article" date="2023" name="IScience">
        <title>Live-bearing cockroach genome reveals convergent evolutionary mechanisms linked to viviparity in insects and beyond.</title>
        <authorList>
            <person name="Fouks B."/>
            <person name="Harrison M.C."/>
            <person name="Mikhailova A.A."/>
            <person name="Marchal E."/>
            <person name="English S."/>
            <person name="Carruthers M."/>
            <person name="Jennings E.C."/>
            <person name="Chiamaka E.L."/>
            <person name="Frigard R.A."/>
            <person name="Pippel M."/>
            <person name="Attardo G.M."/>
            <person name="Benoit J.B."/>
            <person name="Bornberg-Bauer E."/>
            <person name="Tobe S.S."/>
        </authorList>
    </citation>
    <scope>NUCLEOTIDE SEQUENCE</scope>
    <source>
        <strain evidence="5">Stay&amp;Tobe</strain>
    </source>
</reference>
<evidence type="ECO:0000259" key="4">
    <source>
        <dbReference type="PROSITE" id="PS50225"/>
    </source>
</evidence>
<feature type="non-terminal residue" evidence="5">
    <location>
        <position position="1"/>
    </location>
</feature>
<dbReference type="Gene3D" id="1.10.750.20">
    <property type="entry name" value="SOCS box"/>
    <property type="match status" value="1"/>
</dbReference>
<dbReference type="GO" id="GO:0035556">
    <property type="term" value="P:intracellular signal transduction"/>
    <property type="evidence" value="ECO:0007669"/>
    <property type="project" value="InterPro"/>
</dbReference>
<dbReference type="Gene3D" id="1.25.40.20">
    <property type="entry name" value="Ankyrin repeat-containing domain"/>
    <property type="match status" value="2"/>
</dbReference>
<dbReference type="SMART" id="SM00248">
    <property type="entry name" value="ANK"/>
    <property type="match status" value="3"/>
</dbReference>
<dbReference type="PROSITE" id="PS50297">
    <property type="entry name" value="ANK_REP_REGION"/>
    <property type="match status" value="1"/>
</dbReference>
<dbReference type="EMBL" id="JASPKZ010009828">
    <property type="protein sequence ID" value="KAJ9575624.1"/>
    <property type="molecule type" value="Genomic_DNA"/>
</dbReference>
<dbReference type="InterPro" id="IPR001496">
    <property type="entry name" value="SOCS_box"/>
</dbReference>
<evidence type="ECO:0000313" key="6">
    <source>
        <dbReference type="Proteomes" id="UP001233999"/>
    </source>
</evidence>
<dbReference type="PANTHER" id="PTHR24166">
    <property type="entry name" value="ROLLING PEBBLES, ISOFORM B"/>
    <property type="match status" value="1"/>
</dbReference>
<dbReference type="InterPro" id="IPR002110">
    <property type="entry name" value="Ankyrin_rpt"/>
</dbReference>
<dbReference type="InterPro" id="IPR036770">
    <property type="entry name" value="Ankyrin_rpt-contain_sf"/>
</dbReference>
<evidence type="ECO:0000313" key="5">
    <source>
        <dbReference type="EMBL" id="KAJ9575624.1"/>
    </source>
</evidence>
<keyword evidence="6" id="KW-1185">Reference proteome</keyword>
<dbReference type="InterPro" id="IPR050889">
    <property type="entry name" value="Dendritic_Spine_Reg/Scaffold"/>
</dbReference>
<dbReference type="SUPFAM" id="SSF48403">
    <property type="entry name" value="Ankyrin repeat"/>
    <property type="match status" value="1"/>
</dbReference>
<keyword evidence="2 3" id="KW-0040">ANK repeat</keyword>
<keyword evidence="1" id="KW-0677">Repeat</keyword>
<dbReference type="PANTHER" id="PTHR24166:SF48">
    <property type="entry name" value="PROTEIN VAPYRIN"/>
    <property type="match status" value="1"/>
</dbReference>
<gene>
    <name evidence="5" type="ORF">L9F63_007558</name>
</gene>
<dbReference type="PROSITE" id="PS50088">
    <property type="entry name" value="ANK_REPEAT"/>
    <property type="match status" value="2"/>
</dbReference>
<dbReference type="CDD" id="cd03587">
    <property type="entry name" value="SOCS"/>
    <property type="match status" value="1"/>
</dbReference>
<dbReference type="SUPFAM" id="SSF158235">
    <property type="entry name" value="SOCS box-like"/>
    <property type="match status" value="1"/>
</dbReference>
<comment type="caution">
    <text evidence="5">The sequence shown here is derived from an EMBL/GenBank/DDBJ whole genome shotgun (WGS) entry which is preliminary data.</text>
</comment>
<evidence type="ECO:0000256" key="3">
    <source>
        <dbReference type="PROSITE-ProRule" id="PRU00023"/>
    </source>
</evidence>
<dbReference type="PROSITE" id="PS50225">
    <property type="entry name" value="SOCS"/>
    <property type="match status" value="1"/>
</dbReference>
<name>A0AAD8E3Q1_DIPPU</name>
<dbReference type="AlphaFoldDB" id="A0AAD8E3Q1"/>
<evidence type="ECO:0000256" key="1">
    <source>
        <dbReference type="ARBA" id="ARBA00022737"/>
    </source>
</evidence>
<dbReference type="Pfam" id="PF12796">
    <property type="entry name" value="Ank_2"/>
    <property type="match status" value="1"/>
</dbReference>
<reference evidence="5" key="2">
    <citation type="submission" date="2023-05" db="EMBL/GenBank/DDBJ databases">
        <authorList>
            <person name="Fouks B."/>
        </authorList>
    </citation>
    <scope>NUCLEOTIDE SEQUENCE</scope>
    <source>
        <strain evidence="5">Stay&amp;Tobe</strain>
        <tissue evidence="5">Testes</tissue>
    </source>
</reference>
<sequence>GNVAVLKLLLRMGADVTVQDECGRTPLLLACQFCDLNIIKPLVRFYDSVDSRANDGATALMIASQCANLQVVEALLEQGADPNLASYIHTMAIHRAVQAEALGVVQLLLKVTSKEAILLHCKHPQIGANSSLCCLAIDCENLEMLETLVTSDLGNEILHIPTFARAVNDENDGESRFEFKYTQSSSISFLLESKLSDLREETITYLKLLLKHGFPVNASNSNCIPSLSALSLEAEENDLTMQCLDILLEHGADIDYTTKCAGVPDALLAACLTGKCVLLLKLLRVGSSGLPDDLLRYLLVRYLDLPHNIPLGKMINFLLELGISKPYLYKRLRCYMSDGMEDLKKNISKPLAELQLCSLQQLSRIAVRRQLKQPFSTSLNQLTVPECIKDYITYKLL</sequence>